<gene>
    <name evidence="4" type="ORF">VF724_04060</name>
</gene>
<dbReference type="SUPFAM" id="SSF53850">
    <property type="entry name" value="Periplasmic binding protein-like II"/>
    <property type="match status" value="1"/>
</dbReference>
<keyword evidence="5" id="KW-1185">Reference proteome</keyword>
<evidence type="ECO:0000313" key="5">
    <source>
        <dbReference type="Proteomes" id="UP001310386"/>
    </source>
</evidence>
<comment type="caution">
    <text evidence="4">The sequence shown here is derived from an EMBL/GenBank/DDBJ whole genome shotgun (WGS) entry which is preliminary data.</text>
</comment>
<name>A0ABU5ZIB5_9BACL</name>
<dbReference type="PANTHER" id="PTHR35936">
    <property type="entry name" value="MEMBRANE-BOUND LYTIC MUREIN TRANSGLYCOSYLASE F"/>
    <property type="match status" value="1"/>
</dbReference>
<evidence type="ECO:0000313" key="4">
    <source>
        <dbReference type="EMBL" id="MEB3100830.1"/>
    </source>
</evidence>
<dbReference type="PROSITE" id="PS51257">
    <property type="entry name" value="PROKAR_LIPOPROTEIN"/>
    <property type="match status" value="1"/>
</dbReference>
<proteinExistence type="predicted"/>
<dbReference type="Proteomes" id="UP001310386">
    <property type="component" value="Unassembled WGS sequence"/>
</dbReference>
<dbReference type="SMART" id="SM00079">
    <property type="entry name" value="PBPe"/>
    <property type="match status" value="1"/>
</dbReference>
<dbReference type="RefSeq" id="WP_371752947.1">
    <property type="nucleotide sequence ID" value="NZ_JAYJLD010000004.1"/>
</dbReference>
<dbReference type="SMART" id="SM00062">
    <property type="entry name" value="PBPb"/>
    <property type="match status" value="1"/>
</dbReference>
<dbReference type="InterPro" id="IPR001320">
    <property type="entry name" value="Iontro_rcpt_C"/>
</dbReference>
<dbReference type="Pfam" id="PF00497">
    <property type="entry name" value="SBP_bac_3"/>
    <property type="match status" value="1"/>
</dbReference>
<dbReference type="EMBL" id="JAYJLD010000004">
    <property type="protein sequence ID" value="MEB3100830.1"/>
    <property type="molecule type" value="Genomic_DNA"/>
</dbReference>
<accession>A0ABU5ZIB5</accession>
<feature type="domain" description="Ionotropic glutamate receptor C-terminal" evidence="3">
    <location>
        <begin position="27"/>
        <end position="246"/>
    </location>
</feature>
<dbReference type="InterPro" id="IPR001638">
    <property type="entry name" value="Solute-binding_3/MltF_N"/>
</dbReference>
<keyword evidence="1" id="KW-0732">Signal</keyword>
<dbReference type="PANTHER" id="PTHR35936:SF17">
    <property type="entry name" value="ARGININE-BINDING EXTRACELLULAR PROTEIN ARTP"/>
    <property type="match status" value="1"/>
</dbReference>
<reference evidence="4" key="1">
    <citation type="submission" date="2023-12" db="EMBL/GenBank/DDBJ databases">
        <title>Fervidustalea candida gen. nov., sp. nov., a novel member of the family Paenibacillaceae isolated from a geothermal area.</title>
        <authorList>
            <person name="Li W.-J."/>
            <person name="Jiao J.-Y."/>
            <person name="Chen Y."/>
        </authorList>
    </citation>
    <scope>NUCLEOTIDE SEQUENCE</scope>
    <source>
        <strain evidence="4">SYSU GA230002</strain>
    </source>
</reference>
<evidence type="ECO:0000259" key="3">
    <source>
        <dbReference type="SMART" id="SM00079"/>
    </source>
</evidence>
<organism evidence="4 5">
    <name type="scientific">Ferviditalea candida</name>
    <dbReference type="NCBI Taxonomy" id="3108399"/>
    <lineage>
        <taxon>Bacteria</taxon>
        <taxon>Bacillati</taxon>
        <taxon>Bacillota</taxon>
        <taxon>Bacilli</taxon>
        <taxon>Bacillales</taxon>
        <taxon>Paenibacillaceae</taxon>
        <taxon>Ferviditalea</taxon>
    </lineage>
</organism>
<evidence type="ECO:0000259" key="2">
    <source>
        <dbReference type="SMART" id="SM00062"/>
    </source>
</evidence>
<sequence>MKARRNIWILISLIGMLALTACTGNKTMIVGVESNFKPFTYVEEGSYKGFEIDLWNAIAREAGFKKYKFEAMDFGELIEAVKTGKADVGLAGMTINQARKNELEFSMPYYDTGLVLLTSASNKQIHSTHDLKDKTVGTKLATTGYQFSSELQGLKSVKGYPEISQAFEDLMNNKVDAVIFDEQPSRNFVRTAGKGKVKILGGTLTKENYGMFTKKRGKNIGRIDQAIEAVSQNGTYEKIYRKWFGKKPDKLPGS</sequence>
<feature type="domain" description="Solute-binding protein family 3/N-terminal" evidence="2">
    <location>
        <begin position="27"/>
        <end position="247"/>
    </location>
</feature>
<evidence type="ECO:0000256" key="1">
    <source>
        <dbReference type="ARBA" id="ARBA00022729"/>
    </source>
</evidence>
<dbReference type="Gene3D" id="3.40.190.10">
    <property type="entry name" value="Periplasmic binding protein-like II"/>
    <property type="match status" value="2"/>
</dbReference>
<protein>
    <submittedName>
        <fullName evidence="4">Transporter substrate-binding domain-containing protein</fullName>
    </submittedName>
</protein>